<dbReference type="Gene3D" id="2.40.70.10">
    <property type="entry name" value="Acid Proteases"/>
    <property type="match status" value="1"/>
</dbReference>
<evidence type="ECO:0000313" key="13">
    <source>
        <dbReference type="EMBL" id="TPX77398.1"/>
    </source>
</evidence>
<keyword evidence="14" id="KW-1185">Reference proteome</keyword>
<evidence type="ECO:0000259" key="11">
    <source>
        <dbReference type="PROSITE" id="PS50030"/>
    </source>
</evidence>
<dbReference type="AlphaFoldDB" id="A0A507FPL6"/>
<keyword evidence="8" id="KW-0064">Aspartyl protease</keyword>
<dbReference type="GO" id="GO:0004190">
    <property type="term" value="F:aspartic-type endopeptidase activity"/>
    <property type="evidence" value="ECO:0007669"/>
    <property type="project" value="UniProtKB-KW"/>
</dbReference>
<keyword evidence="6" id="KW-0963">Cytoplasm</keyword>
<dbReference type="PANTHER" id="PTHR12917">
    <property type="entry name" value="ASPARTYL PROTEASE DDI-RELATED"/>
    <property type="match status" value="1"/>
</dbReference>
<feature type="compositionally biased region" description="Low complexity" evidence="10">
    <location>
        <begin position="340"/>
        <end position="350"/>
    </location>
</feature>
<dbReference type="Gene3D" id="1.10.8.10">
    <property type="entry name" value="DNA helicase RuvA subunit, C-terminal domain"/>
    <property type="match status" value="1"/>
</dbReference>
<dbReference type="STRING" id="246404.A0A507FPL6"/>
<dbReference type="InterPro" id="IPR015940">
    <property type="entry name" value="UBA"/>
</dbReference>
<keyword evidence="7" id="KW-0645">Protease</keyword>
<dbReference type="Gene3D" id="3.10.20.90">
    <property type="entry name" value="Phosphatidylinositol 3-kinase Catalytic Subunit, Chain A, domain 1"/>
    <property type="match status" value="1"/>
</dbReference>
<protein>
    <recommendedName>
        <fullName evidence="5">DNA damage-inducible protein 1</fullName>
    </recommendedName>
</protein>
<reference evidence="13 14" key="1">
    <citation type="journal article" date="2019" name="Sci. Rep.">
        <title>Comparative genomics of chytrid fungi reveal insights into the obligate biotrophic and pathogenic lifestyle of Synchytrium endobioticum.</title>
        <authorList>
            <person name="van de Vossenberg B.T.L.H."/>
            <person name="Warris S."/>
            <person name="Nguyen H.D.T."/>
            <person name="van Gent-Pelzer M.P.E."/>
            <person name="Joly D.L."/>
            <person name="van de Geest H.C."/>
            <person name="Bonants P.J.M."/>
            <person name="Smith D.S."/>
            <person name="Levesque C.A."/>
            <person name="van der Lee T.A.J."/>
        </authorList>
    </citation>
    <scope>NUCLEOTIDE SEQUENCE [LARGE SCALE GENOMIC DNA]</scope>
    <source>
        <strain evidence="13 14">CBS 675.73</strain>
    </source>
</reference>
<feature type="domain" description="UBA" evidence="11">
    <location>
        <begin position="355"/>
        <end position="393"/>
    </location>
</feature>
<organism evidence="13 14">
    <name type="scientific">Chytriomyces confervae</name>
    <dbReference type="NCBI Taxonomy" id="246404"/>
    <lineage>
        <taxon>Eukaryota</taxon>
        <taxon>Fungi</taxon>
        <taxon>Fungi incertae sedis</taxon>
        <taxon>Chytridiomycota</taxon>
        <taxon>Chytridiomycota incertae sedis</taxon>
        <taxon>Chytridiomycetes</taxon>
        <taxon>Chytridiales</taxon>
        <taxon>Chytriomycetaceae</taxon>
        <taxon>Chytriomyces</taxon>
    </lineage>
</organism>
<comment type="similarity">
    <text evidence="3">Belongs to the DDI1 family.</text>
</comment>
<feature type="region of interest" description="Disordered" evidence="10">
    <location>
        <begin position="322"/>
        <end position="350"/>
    </location>
</feature>
<dbReference type="Pfam" id="PF09668">
    <property type="entry name" value="Asp_protease"/>
    <property type="match status" value="1"/>
</dbReference>
<comment type="function">
    <text evidence="1">Probable aspartic protease. May be involved in the regulation of exocytosis. Acts as a linker between the 19S proteasome and polyubiquitinated proteins via UBA domain interactions with ubiquitin for their subsequent degradation. Required for S-phase checkpoint control.</text>
</comment>
<evidence type="ECO:0000256" key="9">
    <source>
        <dbReference type="ARBA" id="ARBA00022801"/>
    </source>
</evidence>
<comment type="subunit">
    <text evidence="4">Binds ubiquitin and polyubiquitinated proteins.</text>
</comment>
<dbReference type="InterPro" id="IPR009060">
    <property type="entry name" value="UBA-like_sf"/>
</dbReference>
<evidence type="ECO:0000256" key="8">
    <source>
        <dbReference type="ARBA" id="ARBA00022750"/>
    </source>
</evidence>
<evidence type="ECO:0000256" key="3">
    <source>
        <dbReference type="ARBA" id="ARBA00009136"/>
    </source>
</evidence>
<dbReference type="InterPro" id="IPR029071">
    <property type="entry name" value="Ubiquitin-like_domsf"/>
</dbReference>
<proteinExistence type="inferred from homology"/>
<evidence type="ECO:0000256" key="5">
    <source>
        <dbReference type="ARBA" id="ARBA00021491"/>
    </source>
</evidence>
<sequence length="393" mass="42100">MPRITLTDETGSNLRMVDVSGDLTVADLQALAEVELRIPSSEQTLVHNGTKLLNASATLAGLKIGQDDIVLVQRTLSRGGGDDAQAAQIEQIRRQLLDDPSALQRVAQQSPQLAASVNNPAAFAVALKELNHAKKEAERRAREEEAFLANSDPFDMAAQQKIADAIKKENIQKNMEMAIENHPEAFGRVIMLYIDTEVNGVPVKAFVDSGAQATIMSPSCAERCKIMHLLDTRFAGVAEGVGTAKILGRVHSAQIKVGKQFLSCSFTIMEGNGVELLFGLDQLKRHLACIDLAKNCLRINDEEIPFLPEHLLPDHVREKERAAREGSVAASTAPKNTAGPTSSASSSSTPAAVRTYPEAAIKGLMDLGVSREAAISALESCGGNADMAANLLF</sequence>
<accession>A0A507FPL6</accession>
<evidence type="ECO:0000313" key="14">
    <source>
        <dbReference type="Proteomes" id="UP000320333"/>
    </source>
</evidence>
<feature type="compositionally biased region" description="Polar residues" evidence="10">
    <location>
        <begin position="329"/>
        <end position="339"/>
    </location>
</feature>
<dbReference type="SUPFAM" id="SSF54236">
    <property type="entry name" value="Ubiquitin-like"/>
    <property type="match status" value="1"/>
</dbReference>
<dbReference type="SMART" id="SM00213">
    <property type="entry name" value="UBQ"/>
    <property type="match status" value="1"/>
</dbReference>
<feature type="domain" description="Ubiquitin-like" evidence="12">
    <location>
        <begin position="2"/>
        <end position="79"/>
    </location>
</feature>
<dbReference type="SUPFAM" id="SSF50630">
    <property type="entry name" value="Acid proteases"/>
    <property type="match status" value="1"/>
</dbReference>
<evidence type="ECO:0000256" key="1">
    <source>
        <dbReference type="ARBA" id="ARBA00003231"/>
    </source>
</evidence>
<comment type="subcellular location">
    <subcellularLocation>
        <location evidence="2">Cytoplasm</location>
    </subcellularLocation>
</comment>
<evidence type="ECO:0000256" key="2">
    <source>
        <dbReference type="ARBA" id="ARBA00004496"/>
    </source>
</evidence>
<dbReference type="SMART" id="SM00165">
    <property type="entry name" value="UBA"/>
    <property type="match status" value="1"/>
</dbReference>
<dbReference type="InterPro" id="IPR019103">
    <property type="entry name" value="Peptidase_aspartic_DDI1-type"/>
</dbReference>
<evidence type="ECO:0000256" key="6">
    <source>
        <dbReference type="ARBA" id="ARBA00022490"/>
    </source>
</evidence>
<dbReference type="OrthoDB" id="1047367at2759"/>
<dbReference type="PROSITE" id="PS50053">
    <property type="entry name" value="UBIQUITIN_2"/>
    <property type="match status" value="1"/>
</dbReference>
<dbReference type="PANTHER" id="PTHR12917:SF1">
    <property type="entry name" value="AT13091P"/>
    <property type="match status" value="1"/>
</dbReference>
<dbReference type="InterPro" id="IPR033882">
    <property type="entry name" value="DDI1_N"/>
</dbReference>
<dbReference type="Proteomes" id="UP000320333">
    <property type="component" value="Unassembled WGS sequence"/>
</dbReference>
<dbReference type="Pfam" id="PF00627">
    <property type="entry name" value="UBA"/>
    <property type="match status" value="1"/>
</dbReference>
<evidence type="ECO:0000256" key="7">
    <source>
        <dbReference type="ARBA" id="ARBA00022670"/>
    </source>
</evidence>
<dbReference type="GO" id="GO:0006508">
    <property type="term" value="P:proteolysis"/>
    <property type="evidence" value="ECO:0007669"/>
    <property type="project" value="UniProtKB-KW"/>
</dbReference>
<dbReference type="CDD" id="cd05479">
    <property type="entry name" value="RP_DDI"/>
    <property type="match status" value="1"/>
</dbReference>
<evidence type="ECO:0000259" key="12">
    <source>
        <dbReference type="PROSITE" id="PS50053"/>
    </source>
</evidence>
<dbReference type="EMBL" id="QEAP01000022">
    <property type="protein sequence ID" value="TPX77398.1"/>
    <property type="molecule type" value="Genomic_DNA"/>
</dbReference>
<dbReference type="SUPFAM" id="SSF46934">
    <property type="entry name" value="UBA-like"/>
    <property type="match status" value="1"/>
</dbReference>
<evidence type="ECO:0000256" key="4">
    <source>
        <dbReference type="ARBA" id="ARBA00011128"/>
    </source>
</evidence>
<evidence type="ECO:0000256" key="10">
    <source>
        <dbReference type="SAM" id="MobiDB-lite"/>
    </source>
</evidence>
<name>A0A507FPL6_9FUNG</name>
<gene>
    <name evidence="13" type="ORF">CcCBS67573_g01345</name>
</gene>
<dbReference type="PROSITE" id="PS50030">
    <property type="entry name" value="UBA"/>
    <property type="match status" value="1"/>
</dbReference>
<dbReference type="CDD" id="cd14309">
    <property type="entry name" value="UBA_scDdi1_like"/>
    <property type="match status" value="1"/>
</dbReference>
<dbReference type="CDD" id="cd01796">
    <property type="entry name" value="Ubl_Ddi1_like"/>
    <property type="match status" value="1"/>
</dbReference>
<dbReference type="GO" id="GO:0005737">
    <property type="term" value="C:cytoplasm"/>
    <property type="evidence" value="ECO:0007669"/>
    <property type="project" value="UniProtKB-SubCell"/>
</dbReference>
<dbReference type="InterPro" id="IPR021109">
    <property type="entry name" value="Peptidase_aspartic_dom_sf"/>
</dbReference>
<dbReference type="InterPro" id="IPR000626">
    <property type="entry name" value="Ubiquitin-like_dom"/>
</dbReference>
<keyword evidence="9" id="KW-0378">Hydrolase</keyword>
<comment type="caution">
    <text evidence="13">The sequence shown here is derived from an EMBL/GenBank/DDBJ whole genome shotgun (WGS) entry which is preliminary data.</text>
</comment>